<dbReference type="GO" id="GO:0030170">
    <property type="term" value="F:pyridoxal phosphate binding"/>
    <property type="evidence" value="ECO:0007669"/>
    <property type="project" value="TreeGrafter"/>
</dbReference>
<dbReference type="PATRIC" id="fig|67356.5.peg.7980"/>
<dbReference type="EMBL" id="LGUS01000222">
    <property type="protein sequence ID" value="KOG29359.1"/>
    <property type="molecule type" value="Genomic_DNA"/>
</dbReference>
<dbReference type="PANTHER" id="PTHR30244:SF34">
    <property type="entry name" value="DTDP-4-AMINO-4,6-DIDEOXYGALACTOSE TRANSAMINASE"/>
    <property type="match status" value="1"/>
</dbReference>
<dbReference type="AlphaFoldDB" id="A0A0L8KUD3"/>
<dbReference type="InterPro" id="IPR015422">
    <property type="entry name" value="PyrdxlP-dep_Trfase_small"/>
</dbReference>
<evidence type="ECO:0000256" key="5">
    <source>
        <dbReference type="ARBA" id="ARBA00038398"/>
    </source>
</evidence>
<dbReference type="PANTHER" id="PTHR30244">
    <property type="entry name" value="TRANSAMINASE"/>
    <property type="match status" value="1"/>
</dbReference>
<keyword evidence="4 7" id="KW-0663">Pyridoxal phosphate</keyword>
<keyword evidence="2 8" id="KW-0032">Aminotransferase</keyword>
<sequence length="385" mass="41428">MTNPSRPNSRRNASPYLYGEEAEAVARVLESGQYGHGAVTEEFERRVADFLGIRDAVAVASGTAALHLALIVAGVGPGDEVIVPSMTFCATVQAILAVGGTPAFVDVHPATLCVTDQLVMDAVTDRTRAVMPVLFGGRAIDLSRARKELTARNIVIVEDAAHAFGSRSGTRRVGATGDLTCFSFGPIKNLTCGQGGMVIPRTPEEADAIRRLRLLGVVQSQAQRANTTTYRVESFGLRYQLSNLNAAVGLAQLAHFGTTERARRNLWRTYRSALSSLEGVTPVDVDPDHSVPHLCQVRVKNRDAVFAHLRSQGVGVGVHYPPNHSQPAFAAWKRTLPATEQAAKEILSLPFHQHLTEQHIEHVVSALGQVLKYAGGTMCSTTAPR</sequence>
<evidence type="ECO:0000313" key="9">
    <source>
        <dbReference type="Proteomes" id="UP000037251"/>
    </source>
</evidence>
<evidence type="ECO:0000256" key="1">
    <source>
        <dbReference type="ARBA" id="ARBA00001933"/>
    </source>
</evidence>
<gene>
    <name evidence="8" type="ORF">ADK37_37300</name>
</gene>
<comment type="cofactor">
    <cofactor evidence="1">
        <name>pyridoxal 5'-phosphate</name>
        <dbReference type="ChEBI" id="CHEBI:597326"/>
    </cofactor>
</comment>
<protein>
    <submittedName>
        <fullName evidence="8">DegT/DnrJ/EryC1/StrS aminotransferase</fullName>
    </submittedName>
</protein>
<reference evidence="9" key="1">
    <citation type="submission" date="2015-07" db="EMBL/GenBank/DDBJ databases">
        <authorList>
            <person name="Ju K.-S."/>
            <person name="Doroghazi J.R."/>
            <person name="Metcalf W.W."/>
        </authorList>
    </citation>
    <scope>NUCLEOTIDE SEQUENCE [LARGE SCALE GENOMIC DNA]</scope>
    <source>
        <strain evidence="9">NRRL 2290</strain>
    </source>
</reference>
<dbReference type="Pfam" id="PF01041">
    <property type="entry name" value="DegT_DnrJ_EryC1"/>
    <property type="match status" value="1"/>
</dbReference>
<name>A0A0L8KUD3_9ACTN</name>
<organism evidence="8 9">
    <name type="scientific">Streptomyces resistomycificus</name>
    <dbReference type="NCBI Taxonomy" id="67356"/>
    <lineage>
        <taxon>Bacteria</taxon>
        <taxon>Bacillati</taxon>
        <taxon>Actinomycetota</taxon>
        <taxon>Actinomycetes</taxon>
        <taxon>Kitasatosporales</taxon>
        <taxon>Streptomycetaceae</taxon>
        <taxon>Streptomyces</taxon>
        <taxon>Streptomyces aurantiacus group</taxon>
    </lineage>
</organism>
<dbReference type="InterPro" id="IPR015424">
    <property type="entry name" value="PyrdxlP-dep_Trfase"/>
</dbReference>
<evidence type="ECO:0000256" key="3">
    <source>
        <dbReference type="ARBA" id="ARBA00022679"/>
    </source>
</evidence>
<dbReference type="eggNOG" id="COG0399">
    <property type="taxonomic scope" value="Bacteria"/>
</dbReference>
<dbReference type="RefSeq" id="WP_030042345.1">
    <property type="nucleotide sequence ID" value="NZ_KL575614.1"/>
</dbReference>
<comment type="similarity">
    <text evidence="5">Belongs to the DegT/DnrJ/EryC1 family. L-glutamine:2-deoxy-scyllo-inosose/scyllo-inosose aminotransferase subfamily.</text>
</comment>
<feature type="modified residue" description="N6-(pyridoxal phosphate)lysine" evidence="7">
    <location>
        <position position="188"/>
    </location>
</feature>
<dbReference type="Gene3D" id="3.90.1150.10">
    <property type="entry name" value="Aspartate Aminotransferase, domain 1"/>
    <property type="match status" value="1"/>
</dbReference>
<evidence type="ECO:0000313" key="8">
    <source>
        <dbReference type="EMBL" id="KOG29359.1"/>
    </source>
</evidence>
<evidence type="ECO:0000256" key="4">
    <source>
        <dbReference type="ARBA" id="ARBA00022898"/>
    </source>
</evidence>
<dbReference type="SUPFAM" id="SSF53383">
    <property type="entry name" value="PLP-dependent transferases"/>
    <property type="match status" value="1"/>
</dbReference>
<comment type="caution">
    <text evidence="8">The sequence shown here is derived from an EMBL/GenBank/DDBJ whole genome shotgun (WGS) entry which is preliminary data.</text>
</comment>
<dbReference type="Gene3D" id="3.40.640.10">
    <property type="entry name" value="Type I PLP-dependent aspartate aminotransferase-like (Major domain)"/>
    <property type="match status" value="1"/>
</dbReference>
<dbReference type="InterPro" id="IPR015421">
    <property type="entry name" value="PyrdxlP-dep_Trfase_major"/>
</dbReference>
<dbReference type="GO" id="GO:0000271">
    <property type="term" value="P:polysaccharide biosynthetic process"/>
    <property type="evidence" value="ECO:0007669"/>
    <property type="project" value="TreeGrafter"/>
</dbReference>
<feature type="active site" description="Proton acceptor" evidence="6">
    <location>
        <position position="188"/>
    </location>
</feature>
<keyword evidence="9" id="KW-1185">Reference proteome</keyword>
<dbReference type="PIRSF" id="PIRSF000390">
    <property type="entry name" value="PLP_StrS"/>
    <property type="match status" value="1"/>
</dbReference>
<evidence type="ECO:0000256" key="2">
    <source>
        <dbReference type="ARBA" id="ARBA00022576"/>
    </source>
</evidence>
<accession>A0A0L8KUD3</accession>
<proteinExistence type="inferred from homology"/>
<evidence type="ECO:0000256" key="6">
    <source>
        <dbReference type="PIRSR" id="PIRSR000390-1"/>
    </source>
</evidence>
<dbReference type="GO" id="GO:0008483">
    <property type="term" value="F:transaminase activity"/>
    <property type="evidence" value="ECO:0007669"/>
    <property type="project" value="UniProtKB-KW"/>
</dbReference>
<dbReference type="Proteomes" id="UP000037251">
    <property type="component" value="Unassembled WGS sequence"/>
</dbReference>
<dbReference type="OrthoDB" id="5342089at2"/>
<dbReference type="STRING" id="67356.AQJ84_04500"/>
<evidence type="ECO:0000256" key="7">
    <source>
        <dbReference type="PIRSR" id="PIRSR000390-2"/>
    </source>
</evidence>
<dbReference type="InterPro" id="IPR000653">
    <property type="entry name" value="DegT/StrS_aminotransferase"/>
</dbReference>
<dbReference type="CDD" id="cd00616">
    <property type="entry name" value="AHBA_syn"/>
    <property type="match status" value="1"/>
</dbReference>
<keyword evidence="3 8" id="KW-0808">Transferase</keyword>